<dbReference type="PRINTS" id="PR00056">
    <property type="entry name" value="HSFDOMAIN"/>
</dbReference>
<feature type="compositionally biased region" description="Acidic residues" evidence="9">
    <location>
        <begin position="299"/>
        <end position="309"/>
    </location>
</feature>
<dbReference type="InterPro" id="IPR036390">
    <property type="entry name" value="WH_DNA-bd_sf"/>
</dbReference>
<accession>A0A6J1C8R8</accession>
<dbReference type="Proteomes" id="UP000504603">
    <property type="component" value="Unplaced"/>
</dbReference>
<keyword evidence="7" id="KW-0539">Nucleus</keyword>
<evidence type="ECO:0000313" key="12">
    <source>
        <dbReference type="RefSeq" id="XP_022138101.1"/>
    </source>
</evidence>
<dbReference type="GO" id="GO:0034605">
    <property type="term" value="P:cellular response to heat"/>
    <property type="evidence" value="ECO:0007669"/>
    <property type="project" value="TreeGrafter"/>
</dbReference>
<dbReference type="RefSeq" id="XP_022138101.1">
    <property type="nucleotide sequence ID" value="XM_022282409.1"/>
</dbReference>
<dbReference type="PANTHER" id="PTHR10015:SF334">
    <property type="entry name" value="HEAT STRESS TRANSCRIPTION FACTOR A-6B"/>
    <property type="match status" value="1"/>
</dbReference>
<protein>
    <submittedName>
        <fullName evidence="12">Heat stress transcription factor A-6b</fullName>
    </submittedName>
</protein>
<keyword evidence="4" id="KW-0346">Stress response</keyword>
<comment type="subcellular location">
    <subcellularLocation>
        <location evidence="1">Nucleus</location>
    </subcellularLocation>
</comment>
<keyword evidence="5" id="KW-0238">DNA-binding</keyword>
<feature type="region of interest" description="Disordered" evidence="9">
    <location>
        <begin position="1"/>
        <end position="37"/>
    </location>
</feature>
<evidence type="ECO:0000256" key="6">
    <source>
        <dbReference type="ARBA" id="ARBA00023163"/>
    </source>
</evidence>
<dbReference type="InterPro" id="IPR000232">
    <property type="entry name" value="HSF_DNA-bd"/>
</dbReference>
<dbReference type="InterPro" id="IPR036388">
    <property type="entry name" value="WH-like_DNA-bd_sf"/>
</dbReference>
<gene>
    <name evidence="12" type="primary">LOC111009353</name>
</gene>
<dbReference type="PANTHER" id="PTHR10015">
    <property type="entry name" value="HEAT SHOCK TRANSCRIPTION FACTOR"/>
    <property type="match status" value="1"/>
</dbReference>
<dbReference type="GO" id="GO:0003700">
    <property type="term" value="F:DNA-binding transcription factor activity"/>
    <property type="evidence" value="ECO:0007669"/>
    <property type="project" value="InterPro"/>
</dbReference>
<dbReference type="OrthoDB" id="60033at2759"/>
<evidence type="ECO:0000256" key="9">
    <source>
        <dbReference type="SAM" id="MobiDB-lite"/>
    </source>
</evidence>
<keyword evidence="11" id="KW-1185">Reference proteome</keyword>
<dbReference type="Pfam" id="PF00447">
    <property type="entry name" value="HSF_DNA-bind"/>
    <property type="match status" value="1"/>
</dbReference>
<comment type="similarity">
    <text evidence="8">Belongs to the HSF family. Class A subfamily.</text>
</comment>
<feature type="region of interest" description="Disordered" evidence="9">
    <location>
        <begin position="299"/>
        <end position="332"/>
    </location>
</feature>
<keyword evidence="3" id="KW-0805">Transcription regulation</keyword>
<reference evidence="12" key="1">
    <citation type="submission" date="2025-08" db="UniProtKB">
        <authorList>
            <consortium name="RefSeq"/>
        </authorList>
    </citation>
    <scope>IDENTIFICATION</scope>
    <source>
        <strain evidence="12">OHB3-1</strain>
    </source>
</reference>
<sequence length="332" mass="38740">MNNRPRRVKEEFPAASSSSLSGDPPPPRPLEGLHETGPPPFLTKTYEIIEDSATNDIVSWSRGNNSFVVWDPQSFSLTLLPKYFKHSNFSSFVRQLNTYGFRKVDPDKWEFAHEGFLRGQKHLLKLIRRRKTPQSNASQQASDPCVEVGWFGLDGEVDRLRRDKQVLMAELVKLRQQQQSTKTYLQTMENRLKKTETKQQLMMNFLARAIQNPDFIQHLIHHKHSHRELHEAINRKRRRHIDQGPFPEDDIHVDVDLLDLQIQHQPQDEAEKGDDVDECVESDRLDDGFWENLLNEANEEGFGFEDQQDDNYKEDDNGDDFVHQFGFFNSTP</sequence>
<evidence type="ECO:0000313" key="11">
    <source>
        <dbReference type="Proteomes" id="UP000504603"/>
    </source>
</evidence>
<name>A0A6J1C8R8_MOMCH</name>
<keyword evidence="2" id="KW-0597">Phosphoprotein</keyword>
<evidence type="ECO:0000256" key="8">
    <source>
        <dbReference type="ARBA" id="ARBA00061350"/>
    </source>
</evidence>
<dbReference type="KEGG" id="mcha:111009353"/>
<dbReference type="AlphaFoldDB" id="A0A6J1C8R8"/>
<feature type="domain" description="HSF-type DNA-binding" evidence="10">
    <location>
        <begin position="80"/>
        <end position="104"/>
    </location>
</feature>
<evidence type="ECO:0000256" key="2">
    <source>
        <dbReference type="ARBA" id="ARBA00022553"/>
    </source>
</evidence>
<dbReference type="FunFam" id="1.10.10.10:FF:000057">
    <property type="entry name" value="Heat shock transcription factor 1"/>
    <property type="match status" value="1"/>
</dbReference>
<dbReference type="GO" id="GO:0005634">
    <property type="term" value="C:nucleus"/>
    <property type="evidence" value="ECO:0007669"/>
    <property type="project" value="UniProtKB-SubCell"/>
</dbReference>
<keyword evidence="6" id="KW-0804">Transcription</keyword>
<proteinExistence type="inferred from homology"/>
<dbReference type="GeneID" id="111009353"/>
<dbReference type="PROSITE" id="PS00434">
    <property type="entry name" value="HSF_DOMAIN"/>
    <property type="match status" value="1"/>
</dbReference>
<evidence type="ECO:0000256" key="3">
    <source>
        <dbReference type="ARBA" id="ARBA00023015"/>
    </source>
</evidence>
<evidence type="ECO:0000259" key="10">
    <source>
        <dbReference type="PROSITE" id="PS00434"/>
    </source>
</evidence>
<dbReference type="Gene3D" id="1.10.10.10">
    <property type="entry name" value="Winged helix-like DNA-binding domain superfamily/Winged helix DNA-binding domain"/>
    <property type="match status" value="1"/>
</dbReference>
<dbReference type="GO" id="GO:0006357">
    <property type="term" value="P:regulation of transcription by RNA polymerase II"/>
    <property type="evidence" value="ECO:0007669"/>
    <property type="project" value="TreeGrafter"/>
</dbReference>
<evidence type="ECO:0000256" key="4">
    <source>
        <dbReference type="ARBA" id="ARBA00023016"/>
    </source>
</evidence>
<evidence type="ECO:0000256" key="7">
    <source>
        <dbReference type="ARBA" id="ARBA00023242"/>
    </source>
</evidence>
<organism evidence="11 12">
    <name type="scientific">Momordica charantia</name>
    <name type="common">Bitter gourd</name>
    <name type="synonym">Balsam pear</name>
    <dbReference type="NCBI Taxonomy" id="3673"/>
    <lineage>
        <taxon>Eukaryota</taxon>
        <taxon>Viridiplantae</taxon>
        <taxon>Streptophyta</taxon>
        <taxon>Embryophyta</taxon>
        <taxon>Tracheophyta</taxon>
        <taxon>Spermatophyta</taxon>
        <taxon>Magnoliopsida</taxon>
        <taxon>eudicotyledons</taxon>
        <taxon>Gunneridae</taxon>
        <taxon>Pentapetalae</taxon>
        <taxon>rosids</taxon>
        <taxon>fabids</taxon>
        <taxon>Cucurbitales</taxon>
        <taxon>Cucurbitaceae</taxon>
        <taxon>Momordiceae</taxon>
        <taxon>Momordica</taxon>
    </lineage>
</organism>
<dbReference type="SUPFAM" id="SSF46785">
    <property type="entry name" value="Winged helix' DNA-binding domain"/>
    <property type="match status" value="1"/>
</dbReference>
<evidence type="ECO:0000256" key="5">
    <source>
        <dbReference type="ARBA" id="ARBA00023125"/>
    </source>
</evidence>
<evidence type="ECO:0000256" key="1">
    <source>
        <dbReference type="ARBA" id="ARBA00004123"/>
    </source>
</evidence>
<dbReference type="GO" id="GO:0000978">
    <property type="term" value="F:RNA polymerase II cis-regulatory region sequence-specific DNA binding"/>
    <property type="evidence" value="ECO:0007669"/>
    <property type="project" value="TreeGrafter"/>
</dbReference>
<dbReference type="SMART" id="SM00415">
    <property type="entry name" value="HSF"/>
    <property type="match status" value="1"/>
</dbReference>